<name>A0ABU7JDZ4_9GAMM</name>
<accession>A0ABU7JDZ4</accession>
<organism evidence="1 2">
    <name type="scientific">Alkalimonas mucilaginosa</name>
    <dbReference type="NCBI Taxonomy" id="3057676"/>
    <lineage>
        <taxon>Bacteria</taxon>
        <taxon>Pseudomonadati</taxon>
        <taxon>Pseudomonadota</taxon>
        <taxon>Gammaproteobacteria</taxon>
        <taxon>Alkalimonas</taxon>
    </lineage>
</organism>
<dbReference type="Pfam" id="PF06891">
    <property type="entry name" value="P2_Phage_GpR"/>
    <property type="match status" value="1"/>
</dbReference>
<evidence type="ECO:0000313" key="1">
    <source>
        <dbReference type="EMBL" id="MEE2023583.1"/>
    </source>
</evidence>
<dbReference type="InterPro" id="IPR009678">
    <property type="entry name" value="Phage_tail_completion_R"/>
</dbReference>
<dbReference type="RefSeq" id="WP_330086938.1">
    <property type="nucleotide sequence ID" value="NZ_JAUGZK010000003.1"/>
</dbReference>
<evidence type="ECO:0000313" key="2">
    <source>
        <dbReference type="Proteomes" id="UP001339167"/>
    </source>
</evidence>
<keyword evidence="2" id="KW-1185">Reference proteome</keyword>
<gene>
    <name evidence="1" type="ORF">QWF21_04935</name>
</gene>
<proteinExistence type="predicted"/>
<dbReference type="Proteomes" id="UP001339167">
    <property type="component" value="Unassembled WGS sequence"/>
</dbReference>
<dbReference type="EMBL" id="JAUGZK010000003">
    <property type="protein sequence ID" value="MEE2023583.1"/>
    <property type="molecule type" value="Genomic_DNA"/>
</dbReference>
<reference evidence="1 2" key="1">
    <citation type="submission" date="2023-06" db="EMBL/GenBank/DDBJ databases">
        <title>Alkalimonas sp., MEB004 an alkaliphilic bacterium isolated from Lonar Lake, India.</title>
        <authorList>
            <person name="Joshi A."/>
            <person name="Thite S."/>
        </authorList>
    </citation>
    <scope>NUCLEOTIDE SEQUENCE [LARGE SCALE GENOMIC DNA]</scope>
    <source>
        <strain evidence="1 2">MEB004</strain>
    </source>
</reference>
<protein>
    <submittedName>
        <fullName evidence="1">Phage tail protein</fullName>
    </submittedName>
</protein>
<sequence length="162" mass="17882">MSQPKTQLQQVTEHLLTGLTPYVTANSIDAWQENGTLLLNGEDKGAGSYQIAKWKHSAIIAIEKFPHLKVDPYNLLAMLAAFLLASDWPRDTYGLADPQIDLDIISNDNATVIIELELMDDIELIPDEEGPVLYLDNRYRVALAEVFVAEEAELVTGAGGDE</sequence>
<comment type="caution">
    <text evidence="1">The sequence shown here is derived from an EMBL/GenBank/DDBJ whole genome shotgun (WGS) entry which is preliminary data.</text>
</comment>